<dbReference type="PANTHER" id="PTHR36558:SF1">
    <property type="entry name" value="RESTRICTION ENDONUCLEASE DOMAIN-CONTAINING PROTEIN-RELATED"/>
    <property type="match status" value="1"/>
</dbReference>
<gene>
    <name evidence="2" type="ordered locus">PCC8801_2027</name>
</gene>
<dbReference type="RefSeq" id="WP_012595331.1">
    <property type="nucleotide sequence ID" value="NC_011726.1"/>
</dbReference>
<name>B7JYY5_RIPO1</name>
<dbReference type="KEGG" id="cyp:PCC8801_2027"/>
<dbReference type="InterPro" id="IPR011335">
    <property type="entry name" value="Restrct_endonuc-II-like"/>
</dbReference>
<dbReference type="OrthoDB" id="422510at2"/>
<dbReference type="InterPro" id="IPR012296">
    <property type="entry name" value="Nuclease_put_TT1808"/>
</dbReference>
<dbReference type="PANTHER" id="PTHR36558">
    <property type="entry name" value="GLR1098 PROTEIN"/>
    <property type="match status" value="1"/>
</dbReference>
<protein>
    <recommendedName>
        <fullName evidence="1">Putative restriction endonuclease domain-containing protein</fullName>
    </recommendedName>
</protein>
<organism evidence="2 3">
    <name type="scientific">Rippkaea orientalis (strain PCC 8801 / RF-1)</name>
    <name type="common">Cyanothece sp. (strain PCC 8801)</name>
    <dbReference type="NCBI Taxonomy" id="41431"/>
    <lineage>
        <taxon>Bacteria</taxon>
        <taxon>Bacillati</taxon>
        <taxon>Cyanobacteriota</taxon>
        <taxon>Cyanophyceae</taxon>
        <taxon>Oscillatoriophycideae</taxon>
        <taxon>Chroococcales</taxon>
        <taxon>Aphanothecaceae</taxon>
        <taxon>Rippkaea</taxon>
        <taxon>Rippkaea orientalis</taxon>
    </lineage>
</organism>
<dbReference type="EMBL" id="CP001287">
    <property type="protein sequence ID" value="ACK66062.1"/>
    <property type="molecule type" value="Genomic_DNA"/>
</dbReference>
<evidence type="ECO:0000313" key="3">
    <source>
        <dbReference type="Proteomes" id="UP000008204"/>
    </source>
</evidence>
<proteinExistence type="predicted"/>
<dbReference type="SUPFAM" id="SSF52980">
    <property type="entry name" value="Restriction endonuclease-like"/>
    <property type="match status" value="1"/>
</dbReference>
<dbReference type="Gene3D" id="3.90.1570.10">
    <property type="entry name" value="tt1808, chain A"/>
    <property type="match status" value="1"/>
</dbReference>
<accession>B7JYY5</accession>
<dbReference type="CDD" id="cd06260">
    <property type="entry name" value="DUF820-like"/>
    <property type="match status" value="1"/>
</dbReference>
<evidence type="ECO:0000259" key="1">
    <source>
        <dbReference type="Pfam" id="PF05685"/>
    </source>
</evidence>
<dbReference type="eggNOG" id="COG4636">
    <property type="taxonomic scope" value="Bacteria"/>
</dbReference>
<evidence type="ECO:0000313" key="2">
    <source>
        <dbReference type="EMBL" id="ACK66062.1"/>
    </source>
</evidence>
<dbReference type="STRING" id="41431.PCC8801_2027"/>
<dbReference type="AlphaFoldDB" id="B7JYY5"/>
<dbReference type="HOGENOM" id="CLU_076312_6_2_3"/>
<sequence>MIANPNTFYLSPTEYLEWEGKQLIKHEYINGQIYAMTGGTLNHASISLNIASVLKSHLRQKGCRVYMADAKLGISPQGNFFYPDVIVTCDPRDKKERLIIYDPCIIIEVLSPSTEAFDRGDKFKDYRQVDTLKEYVLIDAQKINIEVFHLNNNGFWELHPYQETDVFSLECIDFFCPVALIYEDIEFTE</sequence>
<dbReference type="Pfam" id="PF05685">
    <property type="entry name" value="Uma2"/>
    <property type="match status" value="1"/>
</dbReference>
<dbReference type="Proteomes" id="UP000008204">
    <property type="component" value="Chromosome"/>
</dbReference>
<keyword evidence="3" id="KW-1185">Reference proteome</keyword>
<feature type="domain" description="Putative restriction endonuclease" evidence="1">
    <location>
        <begin position="13"/>
        <end position="172"/>
    </location>
</feature>
<dbReference type="InterPro" id="IPR008538">
    <property type="entry name" value="Uma2"/>
</dbReference>
<reference evidence="3" key="1">
    <citation type="journal article" date="2011" name="MBio">
        <title>Novel metabolic attributes of the genus Cyanothece, comprising a group of unicellular nitrogen-fixing Cyanobacteria.</title>
        <authorList>
            <person name="Bandyopadhyay A."/>
            <person name="Elvitigala T."/>
            <person name="Welsh E."/>
            <person name="Stockel J."/>
            <person name="Liberton M."/>
            <person name="Min H."/>
            <person name="Sherman L.A."/>
            <person name="Pakrasi H.B."/>
        </authorList>
    </citation>
    <scope>NUCLEOTIDE SEQUENCE [LARGE SCALE GENOMIC DNA]</scope>
    <source>
        <strain evidence="3">PCC 8801</strain>
    </source>
</reference>